<evidence type="ECO:0000256" key="1">
    <source>
        <dbReference type="ARBA" id="ARBA00000448"/>
    </source>
</evidence>
<dbReference type="InterPro" id="IPR036962">
    <property type="entry name" value="Glyco_hydro_3_N_sf"/>
</dbReference>
<keyword evidence="8" id="KW-0326">Glycosidase</keyword>
<dbReference type="EMBL" id="LATX01001501">
    <property type="protein sequence ID" value="KTB41253.1"/>
    <property type="molecule type" value="Genomic_DNA"/>
</dbReference>
<dbReference type="Proteomes" id="UP000054988">
    <property type="component" value="Unassembled WGS sequence"/>
</dbReference>
<keyword evidence="5" id="KW-0378">Hydrolase</keyword>
<sequence length="778" mass="83495">MVFPVVGLLAFALAAFAQQEPANMSPEWAAAYTKAKNAVSRLSLNDKVNLGTGVGWMNGHCVGNTPPVSSISFPGLCLQDSPLGVRKADLVSAFPAGINTAATFNRDLMRKRGAALGEEFKGKGVHVALGPAMNIARAPAAGRNWEGFGGDPYLQGEAAFETITGIQSSGVQACAKHYINNEQEHSRESSSSELDDRTAPGRNMKYMLFRERGVRYVQLQQEYVVFPVFFRSRPNAISSVNGTYACENDKVLNDLLKVEFGFPGYIMSDWGGTHSTSPSVNAGLDMTMPGDKTFGSGTTWFGDSLVQAVNSGQVSQNRINDLATRILAAWYLLKQDSGFPAVNFDSWNINNPVSQHKNVQGNHKELIRQIAAASTVLLKNVDQTLPLQKPPTIGIIGNGAGPNSNGINSCEDRACTNGVLAQGKHLVSSSYFDDLTILAKGWGSGTAEYPYLIDLFQPLSAISARARSDGSTVSSTLSDSDLGAARSTASGKDVALVFITANSGEGYLTVEGNAGDRKDLKAWHNGDALVQAVASANPNTIVVVNSVGAIDMEAWVENPNVKAVVWSGLPGQEAGNGLVDILYGDYNPSGRLPYTIGKSINDYSARVLYDDRGPKIPYSEGIFVDYRHFDKENIEPRFEFGFGLSYTDFHYEDISISGSTGGWTSTSGPGSSLDESLHEKVVIVTFTLENNGTVAGTEIPQLYITLPEAAQSAPRNLKGFDSVTLEAGESKTVTIELSRFDFSIWDTASQRWEIPSGEATIAIGASSRDIRLSGTFDL</sequence>
<dbReference type="GO" id="GO:0008422">
    <property type="term" value="F:beta-glucosidase activity"/>
    <property type="evidence" value="ECO:0007669"/>
    <property type="project" value="UniProtKB-EC"/>
</dbReference>
<evidence type="ECO:0000256" key="7">
    <source>
        <dbReference type="ARBA" id="ARBA00023277"/>
    </source>
</evidence>
<dbReference type="InterPro" id="IPR050288">
    <property type="entry name" value="Cellulose_deg_GH3"/>
</dbReference>
<dbReference type="SUPFAM" id="SSF51445">
    <property type="entry name" value="(Trans)glycosidases"/>
    <property type="match status" value="1"/>
</dbReference>
<keyword evidence="6" id="KW-0136">Cellulose degradation</keyword>
<evidence type="ECO:0000256" key="9">
    <source>
        <dbReference type="ARBA" id="ARBA00023326"/>
    </source>
</evidence>
<comment type="caution">
    <text evidence="12">The sequence shown here is derived from an EMBL/GenBank/DDBJ whole genome shotgun (WGS) entry which is preliminary data.</text>
</comment>
<reference evidence="12 13" key="1">
    <citation type="submission" date="2015-12" db="EMBL/GenBank/DDBJ databases">
        <title>Draft genome sequence of Moniliophthora roreri, the causal agent of frosty pod rot of cacao.</title>
        <authorList>
            <person name="Aime M.C."/>
            <person name="Diaz-Valderrama J.R."/>
            <person name="Kijpornyongpan T."/>
            <person name="Phillips-Mora W."/>
        </authorList>
    </citation>
    <scope>NUCLEOTIDE SEQUENCE [LARGE SCALE GENOMIC DNA]</scope>
    <source>
        <strain evidence="12 13">MCA 2952</strain>
    </source>
</reference>
<dbReference type="AlphaFoldDB" id="A0A0W0FYM4"/>
<evidence type="ECO:0000256" key="8">
    <source>
        <dbReference type="ARBA" id="ARBA00023295"/>
    </source>
</evidence>
<dbReference type="Pfam" id="PF00933">
    <property type="entry name" value="Glyco_hydro_3"/>
    <property type="match status" value="1"/>
</dbReference>
<dbReference type="InterPro" id="IPR036881">
    <property type="entry name" value="Glyco_hydro_3_C_sf"/>
</dbReference>
<dbReference type="PRINTS" id="PR00133">
    <property type="entry name" value="GLHYDRLASE3"/>
</dbReference>
<evidence type="ECO:0000256" key="6">
    <source>
        <dbReference type="ARBA" id="ARBA00023001"/>
    </source>
</evidence>
<evidence type="ECO:0000256" key="10">
    <source>
        <dbReference type="SAM" id="SignalP"/>
    </source>
</evidence>
<dbReference type="EC" id="3.2.1.21" evidence="4"/>
<comment type="similarity">
    <text evidence="3">Belongs to the glycosyl hydrolase 3 family.</text>
</comment>
<evidence type="ECO:0000313" key="12">
    <source>
        <dbReference type="EMBL" id="KTB41253.1"/>
    </source>
</evidence>
<name>A0A0W0FYM4_MONRR</name>
<dbReference type="InterPro" id="IPR002772">
    <property type="entry name" value="Glyco_hydro_3_C"/>
</dbReference>
<dbReference type="GO" id="GO:0030245">
    <property type="term" value="P:cellulose catabolic process"/>
    <property type="evidence" value="ECO:0007669"/>
    <property type="project" value="UniProtKB-KW"/>
</dbReference>
<evidence type="ECO:0000256" key="5">
    <source>
        <dbReference type="ARBA" id="ARBA00022801"/>
    </source>
</evidence>
<accession>A0A0W0FYM4</accession>
<keyword evidence="9" id="KW-0624">Polysaccharide degradation</keyword>
<dbReference type="PANTHER" id="PTHR42715">
    <property type="entry name" value="BETA-GLUCOSIDASE"/>
    <property type="match status" value="1"/>
</dbReference>
<dbReference type="InterPro" id="IPR001764">
    <property type="entry name" value="Glyco_hydro_3_N"/>
</dbReference>
<dbReference type="Pfam" id="PF01915">
    <property type="entry name" value="Glyco_hydro_3_C"/>
    <property type="match status" value="1"/>
</dbReference>
<dbReference type="eggNOG" id="ENOG502QR4D">
    <property type="taxonomic scope" value="Eukaryota"/>
</dbReference>
<comment type="pathway">
    <text evidence="2">Glycan metabolism; cellulose degradation.</text>
</comment>
<organism evidence="12 13">
    <name type="scientific">Moniliophthora roreri</name>
    <name type="common">Frosty pod rot fungus</name>
    <name type="synonym">Monilia roreri</name>
    <dbReference type="NCBI Taxonomy" id="221103"/>
    <lineage>
        <taxon>Eukaryota</taxon>
        <taxon>Fungi</taxon>
        <taxon>Dikarya</taxon>
        <taxon>Basidiomycota</taxon>
        <taxon>Agaricomycotina</taxon>
        <taxon>Agaricomycetes</taxon>
        <taxon>Agaricomycetidae</taxon>
        <taxon>Agaricales</taxon>
        <taxon>Marasmiineae</taxon>
        <taxon>Marasmiaceae</taxon>
        <taxon>Moniliophthora</taxon>
    </lineage>
</organism>
<dbReference type="InterPro" id="IPR026891">
    <property type="entry name" value="Fn3-like"/>
</dbReference>
<comment type="catalytic activity">
    <reaction evidence="1">
        <text>Hydrolysis of terminal, non-reducing beta-D-glucosyl residues with release of beta-D-glucose.</text>
        <dbReference type="EC" id="3.2.1.21"/>
    </reaction>
</comment>
<dbReference type="Gene3D" id="3.20.20.300">
    <property type="entry name" value="Glycoside hydrolase, family 3, N-terminal domain"/>
    <property type="match status" value="1"/>
</dbReference>
<dbReference type="PANTHER" id="PTHR42715:SF2">
    <property type="entry name" value="BETA-GLUCOSIDASE F-RELATED"/>
    <property type="match status" value="1"/>
</dbReference>
<evidence type="ECO:0000259" key="11">
    <source>
        <dbReference type="SMART" id="SM01217"/>
    </source>
</evidence>
<evidence type="ECO:0000256" key="2">
    <source>
        <dbReference type="ARBA" id="ARBA00004987"/>
    </source>
</evidence>
<evidence type="ECO:0000256" key="4">
    <source>
        <dbReference type="ARBA" id="ARBA00012744"/>
    </source>
</evidence>
<evidence type="ECO:0000256" key="3">
    <source>
        <dbReference type="ARBA" id="ARBA00005336"/>
    </source>
</evidence>
<dbReference type="Gene3D" id="2.60.40.10">
    <property type="entry name" value="Immunoglobulins"/>
    <property type="match status" value="1"/>
</dbReference>
<keyword evidence="7" id="KW-0119">Carbohydrate metabolism</keyword>
<gene>
    <name evidence="12" type="ORF">WG66_6221</name>
</gene>
<dbReference type="SUPFAM" id="SSF52279">
    <property type="entry name" value="Beta-D-glucan exohydrolase, C-terminal domain"/>
    <property type="match status" value="1"/>
</dbReference>
<dbReference type="Gene3D" id="3.40.50.1700">
    <property type="entry name" value="Glycoside hydrolase family 3 C-terminal domain"/>
    <property type="match status" value="1"/>
</dbReference>
<dbReference type="SMART" id="SM01217">
    <property type="entry name" value="Fn3_like"/>
    <property type="match status" value="1"/>
</dbReference>
<feature type="domain" description="Fibronectin type III-like" evidence="11">
    <location>
        <begin position="698"/>
        <end position="767"/>
    </location>
</feature>
<evidence type="ECO:0000313" key="13">
    <source>
        <dbReference type="Proteomes" id="UP000054988"/>
    </source>
</evidence>
<protein>
    <recommendedName>
        <fullName evidence="4">beta-glucosidase</fullName>
        <ecNumber evidence="4">3.2.1.21</ecNumber>
    </recommendedName>
</protein>
<dbReference type="Pfam" id="PF14310">
    <property type="entry name" value="Fn3-like"/>
    <property type="match status" value="1"/>
</dbReference>
<dbReference type="InterPro" id="IPR017853">
    <property type="entry name" value="GH"/>
</dbReference>
<feature type="signal peptide" evidence="10">
    <location>
        <begin position="1"/>
        <end position="17"/>
    </location>
</feature>
<keyword evidence="10" id="KW-0732">Signal</keyword>
<feature type="chain" id="PRO_5006902267" description="beta-glucosidase" evidence="10">
    <location>
        <begin position="18"/>
        <end position="778"/>
    </location>
</feature>
<proteinExistence type="inferred from homology"/>
<dbReference type="InterPro" id="IPR013783">
    <property type="entry name" value="Ig-like_fold"/>
</dbReference>